<accession>K6FRJ8</accession>
<sequence length="375" mass="38428">MHSQQQSPRLETMLTSEATLAPFPPGEYTILVGGMEHPPMALANSPFPCIRVDVLPGSAGACRLASPNAHSIWLTKTGDSVVLTVAQPGGLILFTTYRPSEYATTGIRMDIKRHNPLQPQGTTPQQQPMQPFGAGGLSYSPHGGQPAFGGYPGQPQAAPAFGQPQGFSQPQPGFAQPAPAFGQPAPAFGQPAPAFGQPAPAFGQPAPAFGQPAPAFGQPAPAAPQPPQAFTPPSAPTGPMPVVRMAGHLEGEGDVAFEPGQGAGRPGSKRRLEAAALYVEGVALQDLQYAAIGADGQPMAWVSPPQFTGTRGTGAPMLGFAAKLSGGAAERYGVAYAGTFLHAGPVSAARNGEFLRSPVPGDALESLAVILEPKA</sequence>
<feature type="compositionally biased region" description="Low complexity" evidence="1">
    <location>
        <begin position="116"/>
        <end position="131"/>
    </location>
</feature>
<name>K6FRJ8_9BACT</name>
<protein>
    <submittedName>
        <fullName evidence="2">Uncharacterized protein</fullName>
    </submittedName>
</protein>
<organism evidence="2 3">
    <name type="scientific">Solidesulfovibrio magneticus str. Maddingley MBC34</name>
    <dbReference type="NCBI Taxonomy" id="1206767"/>
    <lineage>
        <taxon>Bacteria</taxon>
        <taxon>Pseudomonadati</taxon>
        <taxon>Thermodesulfobacteriota</taxon>
        <taxon>Desulfovibrionia</taxon>
        <taxon>Desulfovibrionales</taxon>
        <taxon>Desulfovibrionaceae</taxon>
        <taxon>Solidesulfovibrio</taxon>
    </lineage>
</organism>
<proteinExistence type="predicted"/>
<feature type="compositionally biased region" description="Pro residues" evidence="1">
    <location>
        <begin position="221"/>
        <end position="239"/>
    </location>
</feature>
<dbReference type="Proteomes" id="UP000006272">
    <property type="component" value="Unassembled WGS sequence"/>
</dbReference>
<reference evidence="2 3" key="1">
    <citation type="submission" date="2012-07" db="EMBL/GenBank/DDBJ databases">
        <title>Draft genome sequence of Desulfovibrio magneticus str. Maddingley MBC34 obtained from a metagenomic sequence of a methanogenic enrichment isolated from coal-seam formation water in Victoria, Australia.</title>
        <authorList>
            <person name="Greenfield P."/>
            <person name="Hendry P."/>
            <person name="Li D."/>
            <person name="Rosewarne C.P."/>
            <person name="Tran-Dinh N."/>
            <person name="Elbourne L.D.H."/>
            <person name="Paulsen I.T."/>
            <person name="Midgley D.J."/>
        </authorList>
    </citation>
    <scope>NUCLEOTIDE SEQUENCE [LARGE SCALE GENOMIC DNA]</scope>
    <source>
        <strain evidence="3">Maddingley MBC34</strain>
    </source>
</reference>
<feature type="region of interest" description="Disordered" evidence="1">
    <location>
        <begin position="114"/>
        <end position="240"/>
    </location>
</feature>
<evidence type="ECO:0000256" key="1">
    <source>
        <dbReference type="SAM" id="MobiDB-lite"/>
    </source>
</evidence>
<feature type="compositionally biased region" description="Low complexity" evidence="1">
    <location>
        <begin position="153"/>
        <end position="220"/>
    </location>
</feature>
<evidence type="ECO:0000313" key="2">
    <source>
        <dbReference type="EMBL" id="EKO41192.1"/>
    </source>
</evidence>
<dbReference type="PATRIC" id="fig|1206767.3.peg.53"/>
<dbReference type="EMBL" id="ALAO01000016">
    <property type="protein sequence ID" value="EKO41192.1"/>
    <property type="molecule type" value="Genomic_DNA"/>
</dbReference>
<dbReference type="AlphaFoldDB" id="K6FRJ8"/>
<gene>
    <name evidence="2" type="ORF">B193_0069</name>
</gene>
<evidence type="ECO:0000313" key="3">
    <source>
        <dbReference type="Proteomes" id="UP000006272"/>
    </source>
</evidence>
<comment type="caution">
    <text evidence="2">The sequence shown here is derived from an EMBL/GenBank/DDBJ whole genome shotgun (WGS) entry which is preliminary data.</text>
</comment>